<dbReference type="EMBL" id="SWLE01000001">
    <property type="protein sequence ID" value="TNN03382.1"/>
    <property type="molecule type" value="Genomic_DNA"/>
</dbReference>
<dbReference type="Proteomes" id="UP000516260">
    <property type="component" value="Chromosome 1"/>
</dbReference>
<reference evidence="1 2" key="1">
    <citation type="submission" date="2019-04" db="EMBL/GenBank/DDBJ databases">
        <title>The sequence and de novo assembly of Takifugu bimaculatus genome using PacBio and Hi-C technologies.</title>
        <authorList>
            <person name="Xu P."/>
            <person name="Liu B."/>
            <person name="Zhou Z."/>
        </authorList>
    </citation>
    <scope>NUCLEOTIDE SEQUENCE [LARGE SCALE GENOMIC DNA]</scope>
    <source>
        <strain evidence="1">TB-2018</strain>
        <tissue evidence="1">Muscle</tissue>
    </source>
</reference>
<accession>A0A4Z2CGM7</accession>
<dbReference type="PANTHER" id="PTHR22605:SF21">
    <property type="entry name" value="E3 UBIQUITIN-PROTEIN LIGASE RNF213-BETA"/>
    <property type="match status" value="1"/>
</dbReference>
<gene>
    <name evidence="1" type="ORF">fugu_000411</name>
</gene>
<dbReference type="GO" id="GO:0004842">
    <property type="term" value="F:ubiquitin-protein transferase activity"/>
    <property type="evidence" value="ECO:0007669"/>
    <property type="project" value="InterPro"/>
</dbReference>
<dbReference type="GO" id="GO:0005730">
    <property type="term" value="C:nucleolus"/>
    <property type="evidence" value="ECO:0007669"/>
    <property type="project" value="TreeGrafter"/>
</dbReference>
<comment type="caution">
    <text evidence="1">The sequence shown here is derived from an EMBL/GenBank/DDBJ whole genome shotgun (WGS) entry which is preliminary data.</text>
</comment>
<dbReference type="GO" id="GO:0016020">
    <property type="term" value="C:membrane"/>
    <property type="evidence" value="ECO:0007669"/>
    <property type="project" value="TreeGrafter"/>
</dbReference>
<dbReference type="PANTHER" id="PTHR22605">
    <property type="entry name" value="RZ-TYPE DOMAIN-CONTAINING PROTEIN"/>
    <property type="match status" value="1"/>
</dbReference>
<evidence type="ECO:0000313" key="1">
    <source>
        <dbReference type="EMBL" id="TNN03382.1"/>
    </source>
</evidence>
<dbReference type="GO" id="GO:0016887">
    <property type="term" value="F:ATP hydrolysis activity"/>
    <property type="evidence" value="ECO:0007669"/>
    <property type="project" value="InterPro"/>
</dbReference>
<keyword evidence="2" id="KW-1185">Reference proteome</keyword>
<dbReference type="GO" id="GO:0002040">
    <property type="term" value="P:sprouting angiogenesis"/>
    <property type="evidence" value="ECO:0007669"/>
    <property type="project" value="TreeGrafter"/>
</dbReference>
<dbReference type="InterPro" id="IPR031248">
    <property type="entry name" value="RNF213"/>
</dbReference>
<sequence>MLSLPTDCPTNRSSFWTLPENMTVERFSQLVGQSARHSSLGLLTMFLQKIHCVKQLHHLPELAALQSDLLRIFPRTSDHSSQTIAEVLQNMPAGYQQKTLVGRVERFIKVWNSLKAEVANNATDLGVEVQLCEVEMKKESSGEFLKPCRRGPGSCLRVLLGLLLNTHNSLVRQARELSGQDDREYIVPLEKTSETQLVLCHPERELLPLVLAHCHYTLKKGGETGSSYDLPAIQMQLVRRFLAGKPLIQADTSRYLNRRLQDFSVVLDEVRGKIHQAPLKGSVCGAIRTVLRSYTDVCDAVFVLEIGLRFLAKTGGDPQGQLLSFLTDSLQLDSQVSSSVAKSLSESKLKHSIFTWQLLTCWKSELILQRNQDPFQRLPSEFQQKLSEAEEGGLRPFLAIADVDAFALELHEVLLLKTSTALPDEGYQPHWDIRSILENRLDQKNLPPLLGLEVLPEDITLGQGADVWRAAVKFKRR</sequence>
<dbReference type="GO" id="GO:0005829">
    <property type="term" value="C:cytosol"/>
    <property type="evidence" value="ECO:0007669"/>
    <property type="project" value="TreeGrafter"/>
</dbReference>
<organism evidence="1 2">
    <name type="scientific">Takifugu bimaculatus</name>
    <dbReference type="NCBI Taxonomy" id="433685"/>
    <lineage>
        <taxon>Eukaryota</taxon>
        <taxon>Metazoa</taxon>
        <taxon>Chordata</taxon>
        <taxon>Craniata</taxon>
        <taxon>Vertebrata</taxon>
        <taxon>Euteleostomi</taxon>
        <taxon>Actinopterygii</taxon>
        <taxon>Neopterygii</taxon>
        <taxon>Teleostei</taxon>
        <taxon>Neoteleostei</taxon>
        <taxon>Acanthomorphata</taxon>
        <taxon>Eupercaria</taxon>
        <taxon>Tetraodontiformes</taxon>
        <taxon>Tetradontoidea</taxon>
        <taxon>Tetraodontidae</taxon>
        <taxon>Takifugu</taxon>
    </lineage>
</organism>
<dbReference type="GO" id="GO:2000051">
    <property type="term" value="P:negative regulation of non-canonical Wnt signaling pathway"/>
    <property type="evidence" value="ECO:0007669"/>
    <property type="project" value="TreeGrafter"/>
</dbReference>
<proteinExistence type="predicted"/>
<evidence type="ECO:0000313" key="2">
    <source>
        <dbReference type="Proteomes" id="UP000516260"/>
    </source>
</evidence>
<protein>
    <submittedName>
        <fullName evidence="1">Uncharacterized protein</fullName>
    </submittedName>
</protein>
<dbReference type="GO" id="GO:0006511">
    <property type="term" value="P:ubiquitin-dependent protein catabolic process"/>
    <property type="evidence" value="ECO:0007669"/>
    <property type="project" value="TreeGrafter"/>
</dbReference>
<dbReference type="AlphaFoldDB" id="A0A4Z2CGM7"/>
<name>A0A4Z2CGM7_9TELE</name>